<evidence type="ECO:0000313" key="2">
    <source>
        <dbReference type="EMBL" id="KAG6574964.1"/>
    </source>
</evidence>
<keyword evidence="1" id="KW-0732">Signal</keyword>
<feature type="signal peptide" evidence="1">
    <location>
        <begin position="1"/>
        <end position="19"/>
    </location>
</feature>
<evidence type="ECO:0000313" key="3">
    <source>
        <dbReference type="Proteomes" id="UP000685013"/>
    </source>
</evidence>
<organism evidence="2 3">
    <name type="scientific">Cucurbita argyrosperma subsp. sororia</name>
    <dbReference type="NCBI Taxonomy" id="37648"/>
    <lineage>
        <taxon>Eukaryota</taxon>
        <taxon>Viridiplantae</taxon>
        <taxon>Streptophyta</taxon>
        <taxon>Embryophyta</taxon>
        <taxon>Tracheophyta</taxon>
        <taxon>Spermatophyta</taxon>
        <taxon>Magnoliopsida</taxon>
        <taxon>eudicotyledons</taxon>
        <taxon>Gunneridae</taxon>
        <taxon>Pentapetalae</taxon>
        <taxon>rosids</taxon>
        <taxon>fabids</taxon>
        <taxon>Cucurbitales</taxon>
        <taxon>Cucurbitaceae</taxon>
        <taxon>Cucurbiteae</taxon>
        <taxon>Cucurbita</taxon>
    </lineage>
</organism>
<reference evidence="2 3" key="1">
    <citation type="journal article" date="2021" name="Hortic Res">
        <title>The domestication of Cucurbita argyrosperma as revealed by the genome of its wild relative.</title>
        <authorList>
            <person name="Barrera-Redondo J."/>
            <person name="Sanchez-de la Vega G."/>
            <person name="Aguirre-Liguori J.A."/>
            <person name="Castellanos-Morales G."/>
            <person name="Gutierrez-Guerrero Y.T."/>
            <person name="Aguirre-Dugua X."/>
            <person name="Aguirre-Planter E."/>
            <person name="Tenaillon M.I."/>
            <person name="Lira-Saade R."/>
            <person name="Eguiarte L.E."/>
        </authorList>
    </citation>
    <scope>NUCLEOTIDE SEQUENCE [LARGE SCALE GENOMIC DNA]</scope>
    <source>
        <strain evidence="2">JBR-2021</strain>
    </source>
</reference>
<name>A0AAV6M4B3_9ROSI</name>
<sequence length="85" mass="9250">MPSPIAVLALLLIFQSANANDFACRWVDCGGGSCNKMSRLAYKCSMSMDSKDPSATNNNNAASRLFLIEVRSMITYVATLLLLNK</sequence>
<accession>A0AAV6M4B3</accession>
<protein>
    <recommendedName>
        <fullName evidence="4">Secreted protein</fullName>
    </recommendedName>
</protein>
<keyword evidence="3" id="KW-1185">Reference proteome</keyword>
<gene>
    <name evidence="2" type="ORF">SDJN03_25603</name>
</gene>
<feature type="non-terminal residue" evidence="2">
    <location>
        <position position="1"/>
    </location>
</feature>
<feature type="chain" id="PRO_5043843161" description="Secreted protein" evidence="1">
    <location>
        <begin position="20"/>
        <end position="85"/>
    </location>
</feature>
<dbReference type="Proteomes" id="UP000685013">
    <property type="component" value="Chromosome 17"/>
</dbReference>
<dbReference type="EMBL" id="JAGKQH010000017">
    <property type="protein sequence ID" value="KAG6574964.1"/>
    <property type="molecule type" value="Genomic_DNA"/>
</dbReference>
<proteinExistence type="predicted"/>
<evidence type="ECO:0008006" key="4">
    <source>
        <dbReference type="Google" id="ProtNLM"/>
    </source>
</evidence>
<comment type="caution">
    <text evidence="2">The sequence shown here is derived from an EMBL/GenBank/DDBJ whole genome shotgun (WGS) entry which is preliminary data.</text>
</comment>
<dbReference type="AlphaFoldDB" id="A0AAV6M4B3"/>
<evidence type="ECO:0000256" key="1">
    <source>
        <dbReference type="SAM" id="SignalP"/>
    </source>
</evidence>